<feature type="domain" description="ABC transporter" evidence="3">
    <location>
        <begin position="2"/>
        <end position="218"/>
    </location>
</feature>
<dbReference type="PANTHER" id="PTHR43514:SF4">
    <property type="entry name" value="ABC TRANSPORTER I FAMILY MEMBER 10"/>
    <property type="match status" value="1"/>
</dbReference>
<dbReference type="OrthoDB" id="9804819at2"/>
<sequence length="223" mass="24811">MIELKDIKKIYDARVVLDIPHLVFDLKKRYALIGVNGSGKTTLLRILAGVLKPDSGEVTSSTPNNMGYMPQSPYAFRFSVEKNVAIAMDKEQVSKDQVLEALKAVGMDHLQHAYGNQLSGGETQRMALARMIVKPCNLLLLDEPTASADIRGTSQIEKALLKYVDDNNCTLILSTHSPAQALRLVDEVLFLDEGRVIEQGSAENVLHHPKHPVIQEFLDHWKI</sequence>
<dbReference type="GO" id="GO:0016887">
    <property type="term" value="F:ATP hydrolysis activity"/>
    <property type="evidence" value="ECO:0007669"/>
    <property type="project" value="InterPro"/>
</dbReference>
<evidence type="ECO:0000256" key="2">
    <source>
        <dbReference type="ARBA" id="ARBA00022840"/>
    </source>
</evidence>
<dbReference type="Pfam" id="PF00005">
    <property type="entry name" value="ABC_tran"/>
    <property type="match status" value="1"/>
</dbReference>
<dbReference type="PANTHER" id="PTHR43514">
    <property type="entry name" value="ABC TRANSPORTER I FAMILY MEMBER 10"/>
    <property type="match status" value="1"/>
</dbReference>
<name>A0A1Y6K1L9_9CHLR</name>
<dbReference type="GO" id="GO:0005524">
    <property type="term" value="F:ATP binding"/>
    <property type="evidence" value="ECO:0007669"/>
    <property type="project" value="UniProtKB-KW"/>
</dbReference>
<dbReference type="AlphaFoldDB" id="A0A1Y6K1L9"/>
<dbReference type="InterPro" id="IPR003439">
    <property type="entry name" value="ABC_transporter-like_ATP-bd"/>
</dbReference>
<dbReference type="InterPro" id="IPR003593">
    <property type="entry name" value="AAA+_ATPase"/>
</dbReference>
<dbReference type="SUPFAM" id="SSF52540">
    <property type="entry name" value="P-loop containing nucleoside triphosphate hydrolases"/>
    <property type="match status" value="1"/>
</dbReference>
<evidence type="ECO:0000259" key="3">
    <source>
        <dbReference type="PROSITE" id="PS50893"/>
    </source>
</evidence>
<keyword evidence="1" id="KW-0547">Nucleotide-binding</keyword>
<gene>
    <name evidence="4" type="ORF">CFX1CAM_0487</name>
</gene>
<accession>A0A1Y6K1L9</accession>
<keyword evidence="2" id="KW-0067">ATP-binding</keyword>
<keyword evidence="5" id="KW-1185">Reference proteome</keyword>
<dbReference type="EMBL" id="LT859958">
    <property type="protein sequence ID" value="SMX53553.1"/>
    <property type="molecule type" value="Genomic_DNA"/>
</dbReference>
<organism evidence="4 5">
    <name type="scientific">Candidatus Brevifilum fermentans</name>
    <dbReference type="NCBI Taxonomy" id="1986204"/>
    <lineage>
        <taxon>Bacteria</taxon>
        <taxon>Bacillati</taxon>
        <taxon>Chloroflexota</taxon>
        <taxon>Anaerolineae</taxon>
        <taxon>Anaerolineales</taxon>
        <taxon>Anaerolineaceae</taxon>
        <taxon>Candidatus Brevifilum</taxon>
    </lineage>
</organism>
<dbReference type="InterPro" id="IPR050334">
    <property type="entry name" value="Molybdenum_import_ModC"/>
</dbReference>
<dbReference type="Gene3D" id="3.40.50.300">
    <property type="entry name" value="P-loop containing nucleotide triphosphate hydrolases"/>
    <property type="match status" value="1"/>
</dbReference>
<dbReference type="RefSeq" id="WP_087861479.1">
    <property type="nucleotide sequence ID" value="NZ_LT859958.1"/>
</dbReference>
<reference evidence="5" key="1">
    <citation type="submission" date="2017-05" db="EMBL/GenBank/DDBJ databases">
        <authorList>
            <person name="Kirkegaard R."/>
            <person name="Mcilroy J S."/>
        </authorList>
    </citation>
    <scope>NUCLEOTIDE SEQUENCE [LARGE SCALE GENOMIC DNA]</scope>
</reference>
<dbReference type="SMART" id="SM00382">
    <property type="entry name" value="AAA"/>
    <property type="match status" value="1"/>
</dbReference>
<evidence type="ECO:0000313" key="4">
    <source>
        <dbReference type="EMBL" id="SMX53553.1"/>
    </source>
</evidence>
<proteinExistence type="predicted"/>
<evidence type="ECO:0000256" key="1">
    <source>
        <dbReference type="ARBA" id="ARBA00022741"/>
    </source>
</evidence>
<dbReference type="Proteomes" id="UP000195514">
    <property type="component" value="Chromosome I"/>
</dbReference>
<dbReference type="PROSITE" id="PS50893">
    <property type="entry name" value="ABC_TRANSPORTER_2"/>
    <property type="match status" value="1"/>
</dbReference>
<dbReference type="KEGG" id="abat:CFX1CAM_0487"/>
<evidence type="ECO:0000313" key="5">
    <source>
        <dbReference type="Proteomes" id="UP000195514"/>
    </source>
</evidence>
<protein>
    <submittedName>
        <fullName evidence="4">ABC-type transporter, ATPase component</fullName>
    </submittedName>
</protein>
<dbReference type="InterPro" id="IPR027417">
    <property type="entry name" value="P-loop_NTPase"/>
</dbReference>